<dbReference type="InterPro" id="IPR013083">
    <property type="entry name" value="Znf_RING/FYVE/PHD"/>
</dbReference>
<evidence type="ECO:0000259" key="2">
    <source>
        <dbReference type="PROSITE" id="PS50089"/>
    </source>
</evidence>
<organism evidence="3 4">
    <name type="scientific">Fusarium torreyae</name>
    <dbReference type="NCBI Taxonomy" id="1237075"/>
    <lineage>
        <taxon>Eukaryota</taxon>
        <taxon>Fungi</taxon>
        <taxon>Dikarya</taxon>
        <taxon>Ascomycota</taxon>
        <taxon>Pezizomycotina</taxon>
        <taxon>Sordariomycetes</taxon>
        <taxon>Hypocreomycetidae</taxon>
        <taxon>Hypocreales</taxon>
        <taxon>Nectriaceae</taxon>
        <taxon>Fusarium</taxon>
    </lineage>
</organism>
<accession>A0A9W8SEE7</accession>
<comment type="caution">
    <text evidence="3">The sequence shown here is derived from an EMBL/GenBank/DDBJ whole genome shotgun (WGS) entry which is preliminary data.</text>
</comment>
<dbReference type="PROSITE" id="PS50089">
    <property type="entry name" value="ZF_RING_2"/>
    <property type="match status" value="1"/>
</dbReference>
<sequence length="338" mass="37734">MANSTTTKNADSRGSAKCTETFWPNVQASLASGEIKFSNLEIPCCIFYDTVDIYPHQHRCDESGHHHGAVVLPCGHIFGQKCLRMALKTNEAGNLPLCCPSCRASCVHEECGHFHAGLPMPNSMRSLNSLPTTTGKGAFIAEQCNSCIYEEAAMLFEKGAKIDHLLNVEGSNRVGVSIIVQGRPYNAPSDSSMTQNLRVGEALQDAINFFWKCKDDDEASGLYWYDTLRLDRDMKVNCYAYQPDPAFESSYLDFKMSMFLSFREKLAGFSGDELRALFDLMVCDFATGSTGFWEYVTNNLTIREDLVSNHQLEVTEQDARNMFALDVLLRLKEMKAAV</sequence>
<dbReference type="InterPro" id="IPR001841">
    <property type="entry name" value="Znf_RING"/>
</dbReference>
<dbReference type="GO" id="GO:0008270">
    <property type="term" value="F:zinc ion binding"/>
    <property type="evidence" value="ECO:0007669"/>
    <property type="project" value="UniProtKB-KW"/>
</dbReference>
<proteinExistence type="predicted"/>
<dbReference type="AlphaFoldDB" id="A0A9W8SEE7"/>
<dbReference type="EMBL" id="JAOQAZ010000002">
    <property type="protein sequence ID" value="KAJ4269951.1"/>
    <property type="molecule type" value="Genomic_DNA"/>
</dbReference>
<dbReference type="Gene3D" id="3.30.40.10">
    <property type="entry name" value="Zinc/RING finger domain, C3HC4 (zinc finger)"/>
    <property type="match status" value="1"/>
</dbReference>
<gene>
    <name evidence="3" type="ORF">NW762_001622</name>
</gene>
<evidence type="ECO:0000256" key="1">
    <source>
        <dbReference type="PROSITE-ProRule" id="PRU00175"/>
    </source>
</evidence>
<keyword evidence="1" id="KW-0862">Zinc</keyword>
<feature type="domain" description="RING-type" evidence="2">
    <location>
        <begin position="60"/>
        <end position="103"/>
    </location>
</feature>
<evidence type="ECO:0000313" key="3">
    <source>
        <dbReference type="EMBL" id="KAJ4269951.1"/>
    </source>
</evidence>
<dbReference type="SUPFAM" id="SSF57850">
    <property type="entry name" value="RING/U-box"/>
    <property type="match status" value="1"/>
</dbReference>
<dbReference type="OrthoDB" id="8062037at2759"/>
<protein>
    <recommendedName>
        <fullName evidence="2">RING-type domain-containing protein</fullName>
    </recommendedName>
</protein>
<dbReference type="Proteomes" id="UP001152049">
    <property type="component" value="Unassembled WGS sequence"/>
</dbReference>
<reference evidence="3" key="1">
    <citation type="submission" date="2022-09" db="EMBL/GenBank/DDBJ databases">
        <title>Fusarium specimens isolated from Avocado Roots.</title>
        <authorList>
            <person name="Stajich J."/>
            <person name="Roper C."/>
            <person name="Heimlech-Rivalta G."/>
        </authorList>
    </citation>
    <scope>NUCLEOTIDE SEQUENCE</scope>
    <source>
        <strain evidence="3">CF00136</strain>
    </source>
</reference>
<keyword evidence="1" id="KW-0479">Metal-binding</keyword>
<name>A0A9W8SEE7_9HYPO</name>
<evidence type="ECO:0000313" key="4">
    <source>
        <dbReference type="Proteomes" id="UP001152049"/>
    </source>
</evidence>
<keyword evidence="1" id="KW-0863">Zinc-finger</keyword>
<keyword evidence="4" id="KW-1185">Reference proteome</keyword>